<evidence type="ECO:0000313" key="13">
    <source>
        <dbReference type="EMBL" id="SNV28739.1"/>
    </source>
</evidence>
<sequence length="353" mass="37058">MVPPATHNDATPGERPSRVSDNGSAHAPAATSAASKMKPVSRVGDRIFSGVSSTIAVLLAILVLVILAFLVWHAVPALSDNSENFFTSRKWATGESPQEFGIAALLWTTLISSLLALLLAVPLAVGIALFITQMATKKLAGPVAFLVDLLAAVPSIVYGLWGGIVLGSSAIENWLMKINQAILGWIPIWKPVAGWENPSGTVFLASQVLAIMILPIITAVSRDVMSQTPRDQIEAALALGSTRWEVIKLAVLPHSKSGIISGSMLGLGRALGETLAVTLILQTISPMELSQGLNPSIFTGGETFASKIARDFAEATNDPMALGALISAALALFVITFIVNAAARIIAERGVKK</sequence>
<dbReference type="NCBIfam" id="TIGR02138">
    <property type="entry name" value="phosphate_pstC"/>
    <property type="match status" value="1"/>
</dbReference>
<dbReference type="GO" id="GO:0006817">
    <property type="term" value="P:phosphate ion transport"/>
    <property type="evidence" value="ECO:0007669"/>
    <property type="project" value="UniProtKB-KW"/>
</dbReference>
<dbReference type="eggNOG" id="COG0573">
    <property type="taxonomic scope" value="Bacteria"/>
</dbReference>
<name>A0A239W3J2_9ACTN</name>
<dbReference type="KEGG" id="cgrn:4412665_00182"/>
<evidence type="ECO:0000256" key="1">
    <source>
        <dbReference type="ARBA" id="ARBA00004651"/>
    </source>
</evidence>
<feature type="transmembrane region" description="Helical" evidence="9">
    <location>
        <begin position="264"/>
        <end position="284"/>
    </location>
</feature>
<dbReference type="GO" id="GO:0005315">
    <property type="term" value="F:phosphate transmembrane transporter activity"/>
    <property type="evidence" value="ECO:0007669"/>
    <property type="project" value="InterPro"/>
</dbReference>
<dbReference type="SUPFAM" id="SSF161098">
    <property type="entry name" value="MetI-like"/>
    <property type="match status" value="1"/>
</dbReference>
<organism evidence="13 14">
    <name type="scientific">Cutibacterium granulosum</name>
    <dbReference type="NCBI Taxonomy" id="33011"/>
    <lineage>
        <taxon>Bacteria</taxon>
        <taxon>Bacillati</taxon>
        <taxon>Actinomycetota</taxon>
        <taxon>Actinomycetes</taxon>
        <taxon>Propionibacteriales</taxon>
        <taxon>Propionibacteriaceae</taxon>
        <taxon>Cutibacterium</taxon>
    </lineage>
</organism>
<evidence type="ECO:0000256" key="2">
    <source>
        <dbReference type="ARBA" id="ARBA00007069"/>
    </source>
</evidence>
<evidence type="ECO:0000256" key="11">
    <source>
        <dbReference type="SAM" id="MobiDB-lite"/>
    </source>
</evidence>
<keyword evidence="4 10" id="KW-1003">Cell membrane</keyword>
<dbReference type="PROSITE" id="PS50928">
    <property type="entry name" value="ABC_TM1"/>
    <property type="match status" value="1"/>
</dbReference>
<feature type="transmembrane region" description="Helical" evidence="9">
    <location>
        <begin position="143"/>
        <end position="166"/>
    </location>
</feature>
<feature type="domain" description="ABC transmembrane type-1" evidence="12">
    <location>
        <begin position="106"/>
        <end position="343"/>
    </location>
</feature>
<keyword evidence="8 9" id="KW-0472">Membrane</keyword>
<evidence type="ECO:0000256" key="4">
    <source>
        <dbReference type="ARBA" id="ARBA00022475"/>
    </source>
</evidence>
<keyword evidence="7 9" id="KW-1133">Transmembrane helix</keyword>
<dbReference type="AlphaFoldDB" id="A0A239W3J2"/>
<protein>
    <recommendedName>
        <fullName evidence="10">Phosphate transport system permease protein</fullName>
    </recommendedName>
</protein>
<dbReference type="EMBL" id="LT906441">
    <property type="protein sequence ID" value="SNV28739.1"/>
    <property type="molecule type" value="Genomic_DNA"/>
</dbReference>
<feature type="transmembrane region" description="Helical" evidence="9">
    <location>
        <begin position="104"/>
        <end position="131"/>
    </location>
</feature>
<feature type="region of interest" description="Disordered" evidence="11">
    <location>
        <begin position="1"/>
        <end position="33"/>
    </location>
</feature>
<evidence type="ECO:0000256" key="7">
    <source>
        <dbReference type="ARBA" id="ARBA00022989"/>
    </source>
</evidence>
<comment type="similarity">
    <text evidence="2 10">Belongs to the binding-protein-dependent transport system permease family. CysTW subfamily.</text>
</comment>
<evidence type="ECO:0000256" key="9">
    <source>
        <dbReference type="RuleBase" id="RU363032"/>
    </source>
</evidence>
<evidence type="ECO:0000256" key="6">
    <source>
        <dbReference type="ARBA" id="ARBA00022692"/>
    </source>
</evidence>
<evidence type="ECO:0000256" key="8">
    <source>
        <dbReference type="ARBA" id="ARBA00023136"/>
    </source>
</evidence>
<feature type="transmembrane region" description="Helical" evidence="9">
    <location>
        <begin position="47"/>
        <end position="72"/>
    </location>
</feature>
<gene>
    <name evidence="13" type="primary">pstC</name>
    <name evidence="13" type="ORF">SAMEA4412665_00182</name>
</gene>
<dbReference type="Proteomes" id="UP000215332">
    <property type="component" value="Chromosome 1"/>
</dbReference>
<evidence type="ECO:0000256" key="3">
    <source>
        <dbReference type="ARBA" id="ARBA00022448"/>
    </source>
</evidence>
<dbReference type="InterPro" id="IPR051124">
    <property type="entry name" value="Phosphate_Transport_Permease"/>
</dbReference>
<feature type="compositionally biased region" description="Low complexity" evidence="11">
    <location>
        <begin position="24"/>
        <end position="33"/>
    </location>
</feature>
<dbReference type="Gene3D" id="1.10.3720.10">
    <property type="entry name" value="MetI-like"/>
    <property type="match status" value="1"/>
</dbReference>
<proteinExistence type="inferred from homology"/>
<keyword evidence="5 10" id="KW-0592">Phosphate transport</keyword>
<feature type="transmembrane region" description="Helical" evidence="9">
    <location>
        <begin position="320"/>
        <end position="343"/>
    </location>
</feature>
<dbReference type="GO" id="GO:0005886">
    <property type="term" value="C:plasma membrane"/>
    <property type="evidence" value="ECO:0007669"/>
    <property type="project" value="UniProtKB-SubCell"/>
</dbReference>
<evidence type="ECO:0000256" key="5">
    <source>
        <dbReference type="ARBA" id="ARBA00022592"/>
    </source>
</evidence>
<keyword evidence="3 9" id="KW-0813">Transport</keyword>
<feature type="transmembrane region" description="Helical" evidence="9">
    <location>
        <begin position="200"/>
        <end position="220"/>
    </location>
</feature>
<comment type="subcellular location">
    <subcellularLocation>
        <location evidence="1 9">Cell membrane</location>
        <topology evidence="1 9">Multi-pass membrane protein</topology>
    </subcellularLocation>
</comment>
<reference evidence="13 14" key="1">
    <citation type="submission" date="2017-06" db="EMBL/GenBank/DDBJ databases">
        <authorList>
            <consortium name="Pathogen Informatics"/>
        </authorList>
    </citation>
    <scope>NUCLEOTIDE SEQUENCE [LARGE SCALE GENOMIC DNA]</scope>
    <source>
        <strain evidence="13 14">NCTC11865</strain>
    </source>
</reference>
<keyword evidence="6 9" id="KW-0812">Transmembrane</keyword>
<evidence type="ECO:0000256" key="10">
    <source>
        <dbReference type="RuleBase" id="RU363054"/>
    </source>
</evidence>
<accession>A0A239W3J2</accession>
<dbReference type="CDD" id="cd06261">
    <property type="entry name" value="TM_PBP2"/>
    <property type="match status" value="1"/>
</dbReference>
<dbReference type="PANTHER" id="PTHR30425:SF1">
    <property type="entry name" value="PHOSPHATE TRANSPORT SYSTEM PERMEASE PROTEIN PSTC"/>
    <property type="match status" value="1"/>
</dbReference>
<dbReference type="InterPro" id="IPR000515">
    <property type="entry name" value="MetI-like"/>
</dbReference>
<dbReference type="InterPro" id="IPR035906">
    <property type="entry name" value="MetI-like_sf"/>
</dbReference>
<evidence type="ECO:0000313" key="14">
    <source>
        <dbReference type="Proteomes" id="UP000215332"/>
    </source>
</evidence>
<comment type="function">
    <text evidence="10">Part of the binding-protein-dependent transport system for phosphate; probably responsible for the translocation of the substrate across the membrane.</text>
</comment>
<dbReference type="InterPro" id="IPR011864">
    <property type="entry name" value="Phosphate_PstC"/>
</dbReference>
<dbReference type="PANTHER" id="PTHR30425">
    <property type="entry name" value="PHOSPHATE TRANSPORT SYSTEM PERMEASE PROTEIN PST"/>
    <property type="match status" value="1"/>
</dbReference>
<dbReference type="Pfam" id="PF00528">
    <property type="entry name" value="BPD_transp_1"/>
    <property type="match status" value="1"/>
</dbReference>
<evidence type="ECO:0000259" key="12">
    <source>
        <dbReference type="PROSITE" id="PS50928"/>
    </source>
</evidence>